<name>A0A5J4NK32_9TREM</name>
<dbReference type="Proteomes" id="UP000324629">
    <property type="component" value="Unassembled WGS sequence"/>
</dbReference>
<keyword evidence="2" id="KW-1133">Transmembrane helix</keyword>
<evidence type="ECO:0000256" key="1">
    <source>
        <dbReference type="SAM" id="MobiDB-lite"/>
    </source>
</evidence>
<dbReference type="EMBL" id="QNGE01002289">
    <property type="protein sequence ID" value="KAA3675834.1"/>
    <property type="molecule type" value="Genomic_DNA"/>
</dbReference>
<comment type="caution">
    <text evidence="3">The sequence shown here is derived from an EMBL/GenBank/DDBJ whole genome shotgun (WGS) entry which is preliminary data.</text>
</comment>
<feature type="transmembrane region" description="Helical" evidence="2">
    <location>
        <begin position="7"/>
        <end position="29"/>
    </location>
</feature>
<proteinExistence type="predicted"/>
<accession>A0A5J4NK32</accession>
<sequence>MPIAKPGIVLVSVIVWWLGLSVKHLYIVVLDNDHGDDDNDDDKDDDDDNDDDNDDDDEDEEEEEEEDMVARSGPGSVKAIRSIDRPAIHQSVLSNRSL</sequence>
<keyword evidence="2" id="KW-0812">Transmembrane</keyword>
<dbReference type="AlphaFoldDB" id="A0A5J4NK32"/>
<protein>
    <submittedName>
        <fullName evidence="3">Uncharacterized protein</fullName>
    </submittedName>
</protein>
<gene>
    <name evidence="3" type="ORF">DEA37_0002523</name>
</gene>
<organism evidence="3 4">
    <name type="scientific">Paragonimus westermani</name>
    <dbReference type="NCBI Taxonomy" id="34504"/>
    <lineage>
        <taxon>Eukaryota</taxon>
        <taxon>Metazoa</taxon>
        <taxon>Spiralia</taxon>
        <taxon>Lophotrochozoa</taxon>
        <taxon>Platyhelminthes</taxon>
        <taxon>Trematoda</taxon>
        <taxon>Digenea</taxon>
        <taxon>Plagiorchiida</taxon>
        <taxon>Troglotremata</taxon>
        <taxon>Troglotrematidae</taxon>
        <taxon>Paragonimus</taxon>
    </lineage>
</organism>
<evidence type="ECO:0000256" key="2">
    <source>
        <dbReference type="SAM" id="Phobius"/>
    </source>
</evidence>
<evidence type="ECO:0000313" key="4">
    <source>
        <dbReference type="Proteomes" id="UP000324629"/>
    </source>
</evidence>
<keyword evidence="2" id="KW-0472">Membrane</keyword>
<evidence type="ECO:0000313" key="3">
    <source>
        <dbReference type="EMBL" id="KAA3675834.1"/>
    </source>
</evidence>
<feature type="compositionally biased region" description="Acidic residues" evidence="1">
    <location>
        <begin position="34"/>
        <end position="67"/>
    </location>
</feature>
<feature type="region of interest" description="Disordered" evidence="1">
    <location>
        <begin position="32"/>
        <end position="83"/>
    </location>
</feature>
<keyword evidence="4" id="KW-1185">Reference proteome</keyword>
<reference evidence="3 4" key="1">
    <citation type="journal article" date="2019" name="Gigascience">
        <title>Whole-genome sequence of the oriental lung fluke Paragonimus westermani.</title>
        <authorList>
            <person name="Oey H."/>
            <person name="Zakrzewski M."/>
            <person name="Narain K."/>
            <person name="Devi K.R."/>
            <person name="Agatsuma T."/>
            <person name="Nawaratna S."/>
            <person name="Gobert G.N."/>
            <person name="Jones M.K."/>
            <person name="Ragan M.A."/>
            <person name="McManus D.P."/>
            <person name="Krause L."/>
        </authorList>
    </citation>
    <scope>NUCLEOTIDE SEQUENCE [LARGE SCALE GENOMIC DNA]</scope>
    <source>
        <strain evidence="3 4">IND2009</strain>
    </source>
</reference>